<dbReference type="EMBL" id="JAAGOH010000029">
    <property type="protein sequence ID" value="NDY93188.1"/>
    <property type="molecule type" value="Genomic_DNA"/>
</dbReference>
<dbReference type="InterPro" id="IPR029058">
    <property type="entry name" value="AB_hydrolase_fold"/>
</dbReference>
<organism evidence="1 2">
    <name type="scientific">Ideonella livida</name>
    <dbReference type="NCBI Taxonomy" id="2707176"/>
    <lineage>
        <taxon>Bacteria</taxon>
        <taxon>Pseudomonadati</taxon>
        <taxon>Pseudomonadota</taxon>
        <taxon>Betaproteobacteria</taxon>
        <taxon>Burkholderiales</taxon>
        <taxon>Sphaerotilaceae</taxon>
        <taxon>Ideonella</taxon>
    </lineage>
</organism>
<keyword evidence="2" id="KW-1185">Reference proteome</keyword>
<dbReference type="AlphaFoldDB" id="A0A7C9PJ68"/>
<comment type="caution">
    <text evidence="1">The sequence shown here is derived from an EMBL/GenBank/DDBJ whole genome shotgun (WGS) entry which is preliminary data.</text>
</comment>
<evidence type="ECO:0000313" key="1">
    <source>
        <dbReference type="EMBL" id="NDY93188.1"/>
    </source>
</evidence>
<name>A0A7C9PJ68_9BURK</name>
<evidence type="ECO:0000313" key="2">
    <source>
        <dbReference type="Proteomes" id="UP000484255"/>
    </source>
</evidence>
<dbReference type="InterPro" id="IPR010662">
    <property type="entry name" value="RBBP9/YdeN"/>
</dbReference>
<dbReference type="Proteomes" id="UP000484255">
    <property type="component" value="Unassembled WGS sequence"/>
</dbReference>
<dbReference type="GO" id="GO:0016787">
    <property type="term" value="F:hydrolase activity"/>
    <property type="evidence" value="ECO:0007669"/>
    <property type="project" value="UniProtKB-KW"/>
</dbReference>
<keyword evidence="1" id="KW-0378">Hydrolase</keyword>
<proteinExistence type="predicted"/>
<dbReference type="Pfam" id="PF06821">
    <property type="entry name" value="Ser_hydrolase"/>
    <property type="match status" value="1"/>
</dbReference>
<reference evidence="1 2" key="1">
    <citation type="submission" date="2020-02" db="EMBL/GenBank/DDBJ databases">
        <title>Ideonella bacterium strain TBM-1.</title>
        <authorList>
            <person name="Chen W.-M."/>
        </authorList>
    </citation>
    <scope>NUCLEOTIDE SEQUENCE [LARGE SCALE GENOMIC DNA]</scope>
    <source>
        <strain evidence="1 2">TBM-1</strain>
    </source>
</reference>
<gene>
    <name evidence="1" type="ORF">G3A44_18500</name>
</gene>
<dbReference type="Gene3D" id="3.40.50.1820">
    <property type="entry name" value="alpha/beta hydrolase"/>
    <property type="match status" value="1"/>
</dbReference>
<sequence>MTTPDASTPRILLLPGWQNSGPAHWQSRWEALHGDERVLQDDWMWPRRGDWMARLDEVLLQDRRPVALVAHSLGCQLVAAWAAHSRHTARVQAALLVAPPDTEHAETPPQLHNWRPIVRRPLPFPAVAVTSSDDPYCSPARAAQLVADWGAVHLEAGPLGHLNGESGLGDWPEGRAVLTRLLAPVEDDDGQD</sequence>
<dbReference type="SUPFAM" id="SSF53474">
    <property type="entry name" value="alpha/beta-Hydrolases"/>
    <property type="match status" value="1"/>
</dbReference>
<accession>A0A7C9PJ68</accession>
<protein>
    <submittedName>
        <fullName evidence="1">Alpha/beta hydrolase</fullName>
    </submittedName>
</protein>
<dbReference type="RefSeq" id="WP_163459237.1">
    <property type="nucleotide sequence ID" value="NZ_JAAGOH010000029.1"/>
</dbReference>